<keyword evidence="2" id="KW-1185">Reference proteome</keyword>
<dbReference type="Proteomes" id="UP001549291">
    <property type="component" value="Unassembled WGS sequence"/>
</dbReference>
<organism evidence="1 2">
    <name type="scientific">Bradyrhizobium japonicum</name>
    <dbReference type="NCBI Taxonomy" id="375"/>
    <lineage>
        <taxon>Bacteria</taxon>
        <taxon>Pseudomonadati</taxon>
        <taxon>Pseudomonadota</taxon>
        <taxon>Alphaproteobacteria</taxon>
        <taxon>Hyphomicrobiales</taxon>
        <taxon>Nitrobacteraceae</taxon>
        <taxon>Bradyrhizobium</taxon>
    </lineage>
</organism>
<dbReference type="EMBL" id="JBEPTQ010000002">
    <property type="protein sequence ID" value="MET4720727.1"/>
    <property type="molecule type" value="Genomic_DNA"/>
</dbReference>
<evidence type="ECO:0000313" key="1">
    <source>
        <dbReference type="EMBL" id="MET4720727.1"/>
    </source>
</evidence>
<proteinExistence type="predicted"/>
<comment type="caution">
    <text evidence="1">The sequence shown here is derived from an EMBL/GenBank/DDBJ whole genome shotgun (WGS) entry which is preliminary data.</text>
</comment>
<sequence length="39" mass="4428">MDDKVIVLDIAWPTVKSTSQVALAEYILKLTRGTRETKH</sequence>
<evidence type="ECO:0000313" key="2">
    <source>
        <dbReference type="Proteomes" id="UP001549291"/>
    </source>
</evidence>
<reference evidence="1 2" key="1">
    <citation type="submission" date="2024-06" db="EMBL/GenBank/DDBJ databases">
        <title>Genomic Encyclopedia of Type Strains, Phase V (KMG-V): Genome sequencing to study the core and pangenomes of soil and plant-associated prokaryotes.</title>
        <authorList>
            <person name="Whitman W."/>
        </authorList>
    </citation>
    <scope>NUCLEOTIDE SEQUENCE [LARGE SCALE GENOMIC DNA]</scope>
    <source>
        <strain evidence="1 2">USDA 160</strain>
    </source>
</reference>
<gene>
    <name evidence="1" type="ORF">ABIF63_004833</name>
</gene>
<accession>A0ABV2RV10</accession>
<name>A0ABV2RV10_BRAJP</name>
<protein>
    <submittedName>
        <fullName evidence="1">Uncharacterized protein</fullName>
    </submittedName>
</protein>